<comment type="pathway">
    <text evidence="7">Carbohydrate biosynthesis; dTDP-L-rhamnose biosynthesis.</text>
</comment>
<dbReference type="NCBIfam" id="TIGR01221">
    <property type="entry name" value="rmlC"/>
    <property type="match status" value="1"/>
</dbReference>
<dbReference type="Proteomes" id="UP000297890">
    <property type="component" value="Unassembled WGS sequence"/>
</dbReference>
<protein>
    <recommendedName>
        <fullName evidence="4 7">dTDP-4-dehydrorhamnose 3,5-epimerase</fullName>
        <ecNumber evidence="3 7">5.1.3.13</ecNumber>
    </recommendedName>
    <alternativeName>
        <fullName evidence="7">Thymidine diphospho-4-keto-rhamnose 3,5-epimerase</fullName>
    </alternativeName>
</protein>
<dbReference type="EC" id="5.1.3.13" evidence="3 7"/>
<feature type="active site" description="Proton acceptor" evidence="5">
    <location>
        <position position="61"/>
    </location>
</feature>
<evidence type="ECO:0000256" key="2">
    <source>
        <dbReference type="ARBA" id="ARBA00001997"/>
    </source>
</evidence>
<dbReference type="SUPFAM" id="SSF51182">
    <property type="entry name" value="RmlC-like cupins"/>
    <property type="match status" value="1"/>
</dbReference>
<dbReference type="InterPro" id="IPR014710">
    <property type="entry name" value="RmlC-like_jellyroll"/>
</dbReference>
<comment type="caution">
    <text evidence="8">The sequence shown here is derived from an EMBL/GenBank/DDBJ whole genome shotgun (WGS) entry which is preliminary data.</text>
</comment>
<dbReference type="GO" id="GO:0000271">
    <property type="term" value="P:polysaccharide biosynthetic process"/>
    <property type="evidence" value="ECO:0007669"/>
    <property type="project" value="TreeGrafter"/>
</dbReference>
<evidence type="ECO:0000313" key="9">
    <source>
        <dbReference type="Proteomes" id="UP000297890"/>
    </source>
</evidence>
<evidence type="ECO:0000256" key="4">
    <source>
        <dbReference type="ARBA" id="ARBA00019595"/>
    </source>
</evidence>
<comment type="function">
    <text evidence="2 7">Catalyzes the epimerization of the C3' and C5'positions of dTDP-6-deoxy-D-xylo-4-hexulose, forming dTDP-6-deoxy-L-lyxo-4-hexulose.</text>
</comment>
<keyword evidence="9" id="KW-1185">Reference proteome</keyword>
<dbReference type="InterPro" id="IPR000888">
    <property type="entry name" value="RmlC-like"/>
</dbReference>
<dbReference type="AlphaFoldDB" id="A0A4Z0F536"/>
<comment type="similarity">
    <text evidence="7">Belongs to the dTDP-4-dehydrorhamnose 3,5-epimerase family.</text>
</comment>
<evidence type="ECO:0000256" key="3">
    <source>
        <dbReference type="ARBA" id="ARBA00012098"/>
    </source>
</evidence>
<proteinExistence type="inferred from homology"/>
<dbReference type="GO" id="GO:0019305">
    <property type="term" value="P:dTDP-rhamnose biosynthetic process"/>
    <property type="evidence" value="ECO:0007669"/>
    <property type="project" value="UniProtKB-UniRule"/>
</dbReference>
<dbReference type="UniPathway" id="UPA00124"/>
<dbReference type="Gene3D" id="2.60.120.10">
    <property type="entry name" value="Jelly Rolls"/>
    <property type="match status" value="1"/>
</dbReference>
<organism evidence="8 9">
    <name type="scientific">Candidatus Macondimonas diazotrophica</name>
    <dbReference type="NCBI Taxonomy" id="2305248"/>
    <lineage>
        <taxon>Bacteria</taxon>
        <taxon>Pseudomonadati</taxon>
        <taxon>Pseudomonadota</taxon>
        <taxon>Gammaproteobacteria</taxon>
        <taxon>Chromatiales</taxon>
        <taxon>Ectothiorhodospiraceae</taxon>
        <taxon>Candidatus Macondimonas</taxon>
    </lineage>
</organism>
<evidence type="ECO:0000313" key="8">
    <source>
        <dbReference type="EMBL" id="TFZ81310.1"/>
    </source>
</evidence>
<dbReference type="CDD" id="cd00438">
    <property type="entry name" value="cupin_RmlC"/>
    <property type="match status" value="1"/>
</dbReference>
<reference evidence="8 9" key="1">
    <citation type="journal article" date="2019" name="ISME J.">
        <title>Candidatus Macondimonas diazotrophica, a novel gammaproteobacterial genus dominating crude-oil-contaminated coastal sediments.</title>
        <authorList>
            <person name="Karthikeyan S."/>
            <person name="Konstantinidis K."/>
        </authorList>
    </citation>
    <scope>NUCLEOTIDE SEQUENCE [LARGE SCALE GENOMIC DNA]</scope>
    <source>
        <strain evidence="8 9">KTK01</strain>
    </source>
</reference>
<gene>
    <name evidence="8" type="primary">rfbC</name>
    <name evidence="8" type="ORF">E4680_13030</name>
</gene>
<evidence type="ECO:0000256" key="1">
    <source>
        <dbReference type="ARBA" id="ARBA00001298"/>
    </source>
</evidence>
<dbReference type="InterPro" id="IPR011051">
    <property type="entry name" value="RmlC_Cupin_sf"/>
</dbReference>
<evidence type="ECO:0000256" key="5">
    <source>
        <dbReference type="PIRSR" id="PIRSR600888-1"/>
    </source>
</evidence>
<dbReference type="PANTHER" id="PTHR21047">
    <property type="entry name" value="DTDP-6-DEOXY-D-GLUCOSE-3,5 EPIMERASE"/>
    <property type="match status" value="1"/>
</dbReference>
<dbReference type="OrthoDB" id="9800680at2"/>
<feature type="site" description="Participates in a stacking interaction with the thymidine ring of dTDP-4-oxo-6-deoxyglucose" evidence="6">
    <location>
        <position position="136"/>
    </location>
</feature>
<keyword evidence="7 8" id="KW-0413">Isomerase</keyword>
<comment type="subunit">
    <text evidence="7">Homodimer.</text>
</comment>
<dbReference type="GO" id="GO:0008830">
    <property type="term" value="F:dTDP-4-dehydrorhamnose 3,5-epimerase activity"/>
    <property type="evidence" value="ECO:0007669"/>
    <property type="project" value="UniProtKB-UniRule"/>
</dbReference>
<dbReference type="EMBL" id="SRIO01000029">
    <property type="protein sequence ID" value="TFZ81310.1"/>
    <property type="molecule type" value="Genomic_DNA"/>
</dbReference>
<dbReference type="RefSeq" id="WP_135282856.1">
    <property type="nucleotide sequence ID" value="NZ_SRIO01000029.1"/>
</dbReference>
<dbReference type="PANTHER" id="PTHR21047:SF2">
    <property type="entry name" value="THYMIDINE DIPHOSPHO-4-KETO-RHAMNOSE 3,5-EPIMERASE"/>
    <property type="match status" value="1"/>
</dbReference>
<sequence length="189" mass="21055">MKISTTAMPGVLLIEPVVHGDTRGFFLETFRENALAEHGITTPFVQDNHSRSVQGVLRGMHYQLEQPQGKLVRVARGRVLDVAVDIRRGSPHFGQSFAVELDDVDHRQLYIPPGFAHGFLVLSEVADFIYRCTDYYHPASEGGVRWDDPALEIPWPTLDAPLRVSDKDARLPRLADIAADRLPAYPGAT</sequence>
<evidence type="ECO:0000256" key="6">
    <source>
        <dbReference type="PIRSR" id="PIRSR600888-3"/>
    </source>
</evidence>
<evidence type="ECO:0000256" key="7">
    <source>
        <dbReference type="RuleBase" id="RU364069"/>
    </source>
</evidence>
<feature type="active site" description="Proton donor" evidence="5">
    <location>
        <position position="130"/>
    </location>
</feature>
<accession>A0A4Z0F536</accession>
<dbReference type="GO" id="GO:0005829">
    <property type="term" value="C:cytosol"/>
    <property type="evidence" value="ECO:0007669"/>
    <property type="project" value="TreeGrafter"/>
</dbReference>
<comment type="catalytic activity">
    <reaction evidence="1 7">
        <text>dTDP-4-dehydro-6-deoxy-alpha-D-glucose = dTDP-4-dehydro-beta-L-rhamnose</text>
        <dbReference type="Rhea" id="RHEA:16969"/>
        <dbReference type="ChEBI" id="CHEBI:57649"/>
        <dbReference type="ChEBI" id="CHEBI:62830"/>
        <dbReference type="EC" id="5.1.3.13"/>
    </reaction>
</comment>
<dbReference type="Pfam" id="PF00908">
    <property type="entry name" value="dTDP_sugar_isom"/>
    <property type="match status" value="1"/>
</dbReference>
<name>A0A4Z0F536_9GAMM</name>